<dbReference type="Gene3D" id="1.20.120.530">
    <property type="entry name" value="GntR ligand-binding domain-like"/>
    <property type="match status" value="1"/>
</dbReference>
<dbReference type="STRING" id="1469144.LI90_1124"/>
<organism evidence="4 5">
    <name type="scientific">Carbonactinospora thermoautotrophica</name>
    <dbReference type="NCBI Taxonomy" id="1469144"/>
    <lineage>
        <taxon>Bacteria</taxon>
        <taxon>Bacillati</taxon>
        <taxon>Actinomycetota</taxon>
        <taxon>Actinomycetes</taxon>
        <taxon>Kitasatosporales</taxon>
        <taxon>Carbonactinosporaceae</taxon>
        <taxon>Carbonactinospora</taxon>
    </lineage>
</organism>
<reference evidence="5" key="1">
    <citation type="submission" date="2015-04" db="EMBL/GenBank/DDBJ databases">
        <title>Physiological reanalysis, assessment of diazotrophy, and genome sequences of multiple isolates of Streptomyces thermoautotrophicus.</title>
        <authorList>
            <person name="MacKellar D.C."/>
            <person name="Lieber L."/>
            <person name="Norman J."/>
            <person name="Bolger A."/>
            <person name="Tobin C."/>
            <person name="Murray J.W."/>
            <person name="Chang R."/>
            <person name="Ford T."/>
            <person name="Nguyen P.Q."/>
            <person name="Woodward J."/>
            <person name="Permingeat H."/>
            <person name="Joshi N.S."/>
            <person name="Silver P.A."/>
            <person name="Usadel B."/>
            <person name="Rutherford A.W."/>
            <person name="Friesen M."/>
            <person name="Prell J."/>
        </authorList>
    </citation>
    <scope>NUCLEOTIDE SEQUENCE [LARGE SCALE GENOMIC DNA]</scope>
    <source>
        <strain evidence="5">H1</strain>
    </source>
</reference>
<gene>
    <name evidence="4" type="ORF">LI90_1124</name>
</gene>
<dbReference type="AlphaFoldDB" id="A0A132MP43"/>
<dbReference type="EMBL" id="LAXD01000001">
    <property type="protein sequence ID" value="KWW99489.1"/>
    <property type="molecule type" value="Genomic_DNA"/>
</dbReference>
<evidence type="ECO:0000313" key="4">
    <source>
        <dbReference type="EMBL" id="KWW99489.1"/>
    </source>
</evidence>
<proteinExistence type="predicted"/>
<evidence type="ECO:0000256" key="3">
    <source>
        <dbReference type="ARBA" id="ARBA00023163"/>
    </source>
</evidence>
<keyword evidence="2" id="KW-0238">DNA-binding</keyword>
<dbReference type="InterPro" id="IPR008920">
    <property type="entry name" value="TF_FadR/GntR_C"/>
</dbReference>
<sequence>MVPVSVQDLRHLTEARVAIETLALRQSVTWGAVGREFAPLAAHRTLSRMPPYGEDGLIDPEWLAAHARFPSVLGCPNTRLRAIADSSRDAVEVCWSRGPVEEQHRDVAGGHRLEAALARDVDGGVTASTDQSVTRLSAEASGERVADEPVVAAA</sequence>
<dbReference type="GO" id="GO:0003677">
    <property type="term" value="F:DNA binding"/>
    <property type="evidence" value="ECO:0007669"/>
    <property type="project" value="UniProtKB-KW"/>
</dbReference>
<evidence type="ECO:0000313" key="5">
    <source>
        <dbReference type="Proteomes" id="UP000070188"/>
    </source>
</evidence>
<keyword evidence="5" id="KW-1185">Reference proteome</keyword>
<keyword evidence="1" id="KW-0805">Transcription regulation</keyword>
<dbReference type="PATRIC" id="fig|1469144.10.peg.1252"/>
<evidence type="ECO:0000256" key="2">
    <source>
        <dbReference type="ARBA" id="ARBA00023125"/>
    </source>
</evidence>
<name>A0A132MP43_9ACTN</name>
<comment type="caution">
    <text evidence="4">The sequence shown here is derived from an EMBL/GenBank/DDBJ whole genome shotgun (WGS) entry which is preliminary data.</text>
</comment>
<evidence type="ECO:0000256" key="1">
    <source>
        <dbReference type="ARBA" id="ARBA00023015"/>
    </source>
</evidence>
<dbReference type="Proteomes" id="UP000070188">
    <property type="component" value="Unassembled WGS sequence"/>
</dbReference>
<keyword evidence="3" id="KW-0804">Transcription</keyword>
<protein>
    <submittedName>
        <fullName evidence="4">Putative GntR family transcriptional regulator</fullName>
    </submittedName>
</protein>
<accession>A0A132MP43</accession>